<dbReference type="EMBL" id="CP012643">
    <property type="protein sequence ID" value="ALJ01354.1"/>
    <property type="molecule type" value="Genomic_DNA"/>
</dbReference>
<dbReference type="STRING" id="512763.DC20_09750"/>
<proteinExistence type="predicted"/>
<keyword evidence="3" id="KW-1185">Reference proteome</keyword>
<dbReference type="InterPro" id="IPR024775">
    <property type="entry name" value="DinB-like"/>
</dbReference>
<protein>
    <recommendedName>
        <fullName evidence="1">DinB-like domain-containing protein</fullName>
    </recommendedName>
</protein>
<feature type="domain" description="DinB-like" evidence="1">
    <location>
        <begin position="29"/>
        <end position="177"/>
    </location>
</feature>
<evidence type="ECO:0000313" key="3">
    <source>
        <dbReference type="Proteomes" id="UP000061382"/>
    </source>
</evidence>
<reference evidence="2 3" key="1">
    <citation type="submission" date="2015-08" db="EMBL/GenBank/DDBJ databases">
        <title>Complete genome sequence of Rufibacter tibetensis strain 1351t, a radiation-resistant bacterium from tibet plateau.</title>
        <authorList>
            <person name="Dai J."/>
        </authorList>
    </citation>
    <scope>NUCLEOTIDE SEQUENCE [LARGE SCALE GENOMIC DNA]</scope>
    <source>
        <strain evidence="2 3">1351</strain>
    </source>
</reference>
<gene>
    <name evidence="2" type="ORF">DC20_09750</name>
</gene>
<evidence type="ECO:0000259" key="1">
    <source>
        <dbReference type="Pfam" id="PF12867"/>
    </source>
</evidence>
<dbReference type="AlphaFoldDB" id="A0A0P0CUW0"/>
<dbReference type="KEGG" id="rti:DC20_09750"/>
<accession>A0A0P0CUW0</accession>
<name>A0A0P0CUW0_9BACT</name>
<sequence length="192" mass="21957">MNAMNTATFLSQLQQQAQAQKSLVQSEFLTLDQLELNFKLHATGWSILECLEHLNRYSRFYLPHVEQAISSAPASLTPQPVCYSWVGKKSLDVANPNGVKKHKTLKHMNPHNSQLTSEVLEEFLQHQNTLLQLLEAAAKVDVNKKAIPIEFFRLLKMRIGEALEFLVMHQQRHLQQALRVKNQILQPISLVV</sequence>
<dbReference type="PATRIC" id="fig|512763.3.peg.2151"/>
<organism evidence="2 3">
    <name type="scientific">Rufibacter tibetensis</name>
    <dbReference type="NCBI Taxonomy" id="512763"/>
    <lineage>
        <taxon>Bacteria</taxon>
        <taxon>Pseudomonadati</taxon>
        <taxon>Bacteroidota</taxon>
        <taxon>Cytophagia</taxon>
        <taxon>Cytophagales</taxon>
        <taxon>Hymenobacteraceae</taxon>
        <taxon>Rufibacter</taxon>
    </lineage>
</organism>
<dbReference type="Pfam" id="PF12867">
    <property type="entry name" value="DinB_2"/>
    <property type="match status" value="1"/>
</dbReference>
<dbReference type="Proteomes" id="UP000061382">
    <property type="component" value="Chromosome"/>
</dbReference>
<dbReference type="Gene3D" id="1.20.120.450">
    <property type="entry name" value="dinb family like domain"/>
    <property type="match status" value="1"/>
</dbReference>
<dbReference type="InterPro" id="IPR034660">
    <property type="entry name" value="DinB/YfiT-like"/>
</dbReference>
<dbReference type="SUPFAM" id="SSF109854">
    <property type="entry name" value="DinB/YfiT-like putative metalloenzymes"/>
    <property type="match status" value="1"/>
</dbReference>
<evidence type="ECO:0000313" key="2">
    <source>
        <dbReference type="EMBL" id="ALJ01354.1"/>
    </source>
</evidence>